<organism evidence="2 3">
    <name type="scientific">Empedobacter brevis NBRC 14943 = ATCC 43319</name>
    <dbReference type="NCBI Taxonomy" id="1218108"/>
    <lineage>
        <taxon>Bacteria</taxon>
        <taxon>Pseudomonadati</taxon>
        <taxon>Bacteroidota</taxon>
        <taxon>Flavobacteriia</taxon>
        <taxon>Flavobacteriales</taxon>
        <taxon>Weeksellaceae</taxon>
        <taxon>Empedobacter</taxon>
    </lineage>
</organism>
<dbReference type="Pfam" id="PF04536">
    <property type="entry name" value="TPM_phosphatase"/>
    <property type="match status" value="1"/>
</dbReference>
<dbReference type="PANTHER" id="PTHR30373">
    <property type="entry name" value="UPF0603 PROTEIN YGCG"/>
    <property type="match status" value="1"/>
</dbReference>
<feature type="domain" description="TPM" evidence="1">
    <location>
        <begin position="54"/>
        <end position="178"/>
    </location>
</feature>
<dbReference type="STRING" id="1218108.GCA_000382425_00048"/>
<dbReference type="Gene3D" id="3.10.310.50">
    <property type="match status" value="1"/>
</dbReference>
<sequence>MNKNSAQIKMKKFFPIFIVILFVFGCKTIQNETQKTDSQKTLIKNEFPKPLGYVSDYEKVLTNEELNKLSKILTEYENTTTNQIAIISISKNLNENNFNQYALDLSNNWGIGTAEKNNGLTIVFSKHLRKIRICTGTGTEKILTDQICEKVLNEKILPEFKNDDYYSGLINGINEFIKLWK</sequence>
<evidence type="ECO:0000313" key="2">
    <source>
        <dbReference type="EMBL" id="GEM50257.1"/>
    </source>
</evidence>
<protein>
    <recommendedName>
        <fullName evidence="1">TPM domain-containing protein</fullName>
    </recommendedName>
</protein>
<reference evidence="2 3" key="1">
    <citation type="submission" date="2019-07" db="EMBL/GenBank/DDBJ databases">
        <title>Whole genome shotgun sequence of Empedobacter brevis NBRC 14943.</title>
        <authorList>
            <person name="Hosoyama A."/>
            <person name="Uohara A."/>
            <person name="Ohji S."/>
            <person name="Ichikawa N."/>
        </authorList>
    </citation>
    <scope>NUCLEOTIDE SEQUENCE [LARGE SCALE GENOMIC DNA]</scope>
    <source>
        <strain evidence="2 3">NBRC 14943</strain>
    </source>
</reference>
<dbReference type="PANTHER" id="PTHR30373:SF2">
    <property type="entry name" value="UPF0603 PROTEIN YGCG"/>
    <property type="match status" value="1"/>
</dbReference>
<dbReference type="AlphaFoldDB" id="A0A511NCC8"/>
<evidence type="ECO:0000313" key="3">
    <source>
        <dbReference type="Proteomes" id="UP000321245"/>
    </source>
</evidence>
<keyword evidence="3" id="KW-1185">Reference proteome</keyword>
<gene>
    <name evidence="2" type="ORF">EB1_00470</name>
</gene>
<dbReference type="InterPro" id="IPR007621">
    <property type="entry name" value="TPM_dom"/>
</dbReference>
<dbReference type="Proteomes" id="UP000321245">
    <property type="component" value="Unassembled WGS sequence"/>
</dbReference>
<dbReference type="EMBL" id="BJXC01000001">
    <property type="protein sequence ID" value="GEM50257.1"/>
    <property type="molecule type" value="Genomic_DNA"/>
</dbReference>
<proteinExistence type="predicted"/>
<dbReference type="PROSITE" id="PS51257">
    <property type="entry name" value="PROKAR_LIPOPROTEIN"/>
    <property type="match status" value="1"/>
</dbReference>
<accession>A0A511NCC8</accession>
<comment type="caution">
    <text evidence="2">The sequence shown here is derived from an EMBL/GenBank/DDBJ whole genome shotgun (WGS) entry which is preliminary data.</text>
</comment>
<name>A0A511NCC8_9FLAO</name>
<evidence type="ECO:0000259" key="1">
    <source>
        <dbReference type="Pfam" id="PF04536"/>
    </source>
</evidence>